<dbReference type="SUPFAM" id="SSF143100">
    <property type="entry name" value="TTHA1013/TTHA0281-like"/>
    <property type="match status" value="1"/>
</dbReference>
<keyword evidence="3" id="KW-1185">Reference proteome</keyword>
<evidence type="ECO:0000259" key="1">
    <source>
        <dbReference type="Pfam" id="PF15919"/>
    </source>
</evidence>
<feature type="domain" description="HicB-like antitoxin of toxin-antitoxin system" evidence="1">
    <location>
        <begin position="4"/>
        <end position="79"/>
    </location>
</feature>
<dbReference type="GO" id="GO:0003677">
    <property type="term" value="F:DNA binding"/>
    <property type="evidence" value="ECO:0007669"/>
    <property type="project" value="InterPro"/>
</dbReference>
<dbReference type="InterPro" id="IPR010982">
    <property type="entry name" value="Lambda_DNA-bd_dom_sf"/>
</dbReference>
<dbReference type="Pfam" id="PF15919">
    <property type="entry name" value="HicB_lk_antitox"/>
    <property type="match status" value="1"/>
</dbReference>
<reference evidence="2 3" key="1">
    <citation type="submission" date="2015-03" db="EMBL/GenBank/DDBJ databases">
        <title>Genome sequencing of Methylobacterium variabile DSM 16961.</title>
        <authorList>
            <person name="Chaudhry V."/>
            <person name="Patil P.B."/>
        </authorList>
    </citation>
    <scope>NUCLEOTIDE SEQUENCE [LARGE SCALE GENOMIC DNA]</scope>
    <source>
        <strain evidence="2 3">DSM 16961</strain>
    </source>
</reference>
<dbReference type="OrthoDB" id="9807959at2"/>
<dbReference type="PATRIC" id="fig|298794.3.peg.6644"/>
<dbReference type="RefSeq" id="WP_048444080.1">
    <property type="nucleotide sequence ID" value="NZ_LABY01000060.1"/>
</dbReference>
<dbReference type="InterPro" id="IPR031807">
    <property type="entry name" value="HicB-like"/>
</dbReference>
<proteinExistence type="predicted"/>
<dbReference type="SUPFAM" id="SSF47413">
    <property type="entry name" value="lambda repressor-like DNA-binding domains"/>
    <property type="match status" value="1"/>
</dbReference>
<gene>
    <name evidence="2" type="ORF">VQ02_10240</name>
</gene>
<evidence type="ECO:0000313" key="3">
    <source>
        <dbReference type="Proteomes" id="UP000035955"/>
    </source>
</evidence>
<dbReference type="Gene3D" id="3.30.160.250">
    <property type="match status" value="1"/>
</dbReference>
<organism evidence="2 3">
    <name type="scientific">Methylobacterium variabile</name>
    <dbReference type="NCBI Taxonomy" id="298794"/>
    <lineage>
        <taxon>Bacteria</taxon>
        <taxon>Pseudomonadati</taxon>
        <taxon>Pseudomonadota</taxon>
        <taxon>Alphaproteobacteria</taxon>
        <taxon>Hyphomicrobiales</taxon>
        <taxon>Methylobacteriaceae</taxon>
        <taxon>Methylobacterium</taxon>
    </lineage>
</organism>
<evidence type="ECO:0000313" key="2">
    <source>
        <dbReference type="EMBL" id="KMO39311.1"/>
    </source>
</evidence>
<comment type="caution">
    <text evidence="2">The sequence shown here is derived from an EMBL/GenBank/DDBJ whole genome shotgun (WGS) entry which is preliminary data.</text>
</comment>
<accession>A0A0J6VJK5</accession>
<dbReference type="EMBL" id="LABY01000060">
    <property type="protein sequence ID" value="KMO39311.1"/>
    <property type="molecule type" value="Genomic_DNA"/>
</dbReference>
<dbReference type="AlphaFoldDB" id="A0A0J6VJK5"/>
<dbReference type="InterPro" id="IPR035069">
    <property type="entry name" value="TTHA1013/TTHA0281-like"/>
</dbReference>
<sequence length="147" mass="16314">MVIFPICLTPDDNDTFLVTSPAFPEVTTFGETREDAIHQAGEAIEEAIGARISANGHLPIPLDPRESLPDCVDATVKLAPLTSLKALLYLRMRNADITRAELARRLGWNRESVDRLFRLDHRSRLEQLDAAFHVLGAEMVVDVHDAA</sequence>
<protein>
    <recommendedName>
        <fullName evidence="1">HicB-like antitoxin of toxin-antitoxin system domain-containing protein</fullName>
    </recommendedName>
</protein>
<name>A0A0J6VJK5_9HYPH</name>
<dbReference type="Proteomes" id="UP000035955">
    <property type="component" value="Unassembled WGS sequence"/>
</dbReference>